<organism evidence="2 3">
    <name type="scientific">Cinchona calisaya</name>
    <dbReference type="NCBI Taxonomy" id="153742"/>
    <lineage>
        <taxon>Eukaryota</taxon>
        <taxon>Viridiplantae</taxon>
        <taxon>Streptophyta</taxon>
        <taxon>Embryophyta</taxon>
        <taxon>Tracheophyta</taxon>
        <taxon>Spermatophyta</taxon>
        <taxon>Magnoliopsida</taxon>
        <taxon>eudicotyledons</taxon>
        <taxon>Gunneridae</taxon>
        <taxon>Pentapetalae</taxon>
        <taxon>asterids</taxon>
        <taxon>lamiids</taxon>
        <taxon>Gentianales</taxon>
        <taxon>Rubiaceae</taxon>
        <taxon>Cinchonoideae</taxon>
        <taxon>Cinchoneae</taxon>
        <taxon>Cinchona</taxon>
    </lineage>
</organism>
<sequence>MEIELGSANWWKSGQPTYYTEQIEDGGDEMKEHLIIANLGDRVSRAVLCTRDDQDLLIAEQLTVDLKPNLLGEAKRIKSCQGRVMAMDGA</sequence>
<evidence type="ECO:0000313" key="2">
    <source>
        <dbReference type="EMBL" id="KAL3537552.1"/>
    </source>
</evidence>
<evidence type="ECO:0000259" key="1">
    <source>
        <dbReference type="Pfam" id="PF00481"/>
    </source>
</evidence>
<dbReference type="SUPFAM" id="SSF81606">
    <property type="entry name" value="PP2C-like"/>
    <property type="match status" value="1"/>
</dbReference>
<feature type="domain" description="PPM-type phosphatase" evidence="1">
    <location>
        <begin position="31"/>
        <end position="85"/>
    </location>
</feature>
<proteinExistence type="predicted"/>
<name>A0ABD3B340_9GENT</name>
<accession>A0ABD3B340</accession>
<dbReference type="InterPro" id="IPR001932">
    <property type="entry name" value="PPM-type_phosphatase-like_dom"/>
</dbReference>
<dbReference type="EMBL" id="JBJUIK010000001">
    <property type="protein sequence ID" value="KAL3537552.1"/>
    <property type="molecule type" value="Genomic_DNA"/>
</dbReference>
<keyword evidence="3" id="KW-1185">Reference proteome</keyword>
<dbReference type="Pfam" id="PF00481">
    <property type="entry name" value="PP2C"/>
    <property type="match status" value="1"/>
</dbReference>
<protein>
    <recommendedName>
        <fullName evidence="1">PPM-type phosphatase domain-containing protein</fullName>
    </recommendedName>
</protein>
<gene>
    <name evidence="2" type="ORF">ACH5RR_000918</name>
</gene>
<comment type="caution">
    <text evidence="2">The sequence shown here is derived from an EMBL/GenBank/DDBJ whole genome shotgun (WGS) entry which is preliminary data.</text>
</comment>
<reference evidence="2 3" key="1">
    <citation type="submission" date="2024-11" db="EMBL/GenBank/DDBJ databases">
        <title>A near-complete genome assembly of Cinchona calisaya.</title>
        <authorList>
            <person name="Lian D.C."/>
            <person name="Zhao X.W."/>
            <person name="Wei L."/>
        </authorList>
    </citation>
    <scope>NUCLEOTIDE SEQUENCE [LARGE SCALE GENOMIC DNA]</scope>
    <source>
        <tissue evidence="2">Nenye</tissue>
    </source>
</reference>
<dbReference type="Gene3D" id="3.60.40.10">
    <property type="entry name" value="PPM-type phosphatase domain"/>
    <property type="match status" value="1"/>
</dbReference>
<dbReference type="AlphaFoldDB" id="A0ABD3B340"/>
<dbReference type="Proteomes" id="UP001630127">
    <property type="component" value="Unassembled WGS sequence"/>
</dbReference>
<dbReference type="InterPro" id="IPR036457">
    <property type="entry name" value="PPM-type-like_dom_sf"/>
</dbReference>
<evidence type="ECO:0000313" key="3">
    <source>
        <dbReference type="Proteomes" id="UP001630127"/>
    </source>
</evidence>